<evidence type="ECO:0000313" key="9">
    <source>
        <dbReference type="EMBL" id="TXK09388.1"/>
    </source>
</evidence>
<keyword evidence="4" id="KW-0572">Peptidoglycan-anchor</keyword>
<keyword evidence="1" id="KW-0134">Cell wall</keyword>
<keyword evidence="6" id="KW-0812">Transmembrane</keyword>
<feature type="region of interest" description="Disordered" evidence="5">
    <location>
        <begin position="34"/>
        <end position="83"/>
    </location>
</feature>
<dbReference type="Proteomes" id="UP000321034">
    <property type="component" value="Unassembled WGS sequence"/>
</dbReference>
<gene>
    <name evidence="9" type="ORF">FVP77_10630</name>
</gene>
<evidence type="ECO:0000256" key="5">
    <source>
        <dbReference type="SAM" id="MobiDB-lite"/>
    </source>
</evidence>
<comment type="caution">
    <text evidence="9">The sequence shown here is derived from an EMBL/GenBank/DDBJ whole genome shotgun (WGS) entry which is preliminary data.</text>
</comment>
<dbReference type="Gene3D" id="2.60.40.10">
    <property type="entry name" value="Immunoglobulins"/>
    <property type="match status" value="1"/>
</dbReference>
<feature type="transmembrane region" description="Helical" evidence="6">
    <location>
        <begin position="907"/>
        <end position="928"/>
    </location>
</feature>
<dbReference type="GO" id="GO:0005975">
    <property type="term" value="P:carbohydrate metabolic process"/>
    <property type="evidence" value="ECO:0007669"/>
    <property type="project" value="UniProtKB-ARBA"/>
</dbReference>
<evidence type="ECO:0000256" key="7">
    <source>
        <dbReference type="SAM" id="SignalP"/>
    </source>
</evidence>
<name>A0A5C8HU25_9MICO</name>
<accession>A0A5C8HU25</accession>
<dbReference type="RefSeq" id="WP_147894605.1">
    <property type="nucleotide sequence ID" value="NZ_BAAANR010000001.1"/>
</dbReference>
<dbReference type="PROSITE" id="PS50847">
    <property type="entry name" value="GRAM_POS_ANCHORING"/>
    <property type="match status" value="1"/>
</dbReference>
<proteinExistence type="predicted"/>
<dbReference type="EMBL" id="VRSV01000002">
    <property type="protein sequence ID" value="TXK09388.1"/>
    <property type="molecule type" value="Genomic_DNA"/>
</dbReference>
<evidence type="ECO:0000256" key="3">
    <source>
        <dbReference type="ARBA" id="ARBA00022729"/>
    </source>
</evidence>
<sequence length="933" mass="96107">MRNARITGWGAAALAAVLVTTAAAPAGASVLADAATETPAPIETSEREASSSPEPAPSDEPTEAPAEDAPTDDAAPEPLAQRAERTVSAALAAAAVGDLTVTVFEDRYQDGVFDSSKVGRTGQSDAIRQYLGAPTLVASDGSTWTATAVGDTWFFDDVPAGDARLQVQYPTLPVNAMLFDATDPANLRKLTQVGSSWDPRAEASVTIGDGTNTARTIGISGLRAVADVKLPDGTPATGVTVELGANGQWLPATEYDFQPGSYEHLDGVYVYLLPGEFGVRVTAPAGYRVGEVTAVSSGGNIDPIPVTSRDGAYWLQTTDASTYTSNPTFTVTLEELPTADLRVTSFDDRYADGVFDTSKTAKDGRTDEKNTRVSRLVTAQGAILTPTTAANGDQVFEDVPVGEAKVYFVHPNSAFDSIFFDTTDAESADEIERVPNESTSAYSQAVATVAVEDGGSALEVGFTALRATAEVEYAGGAPASDVTVELGSDGQWYPATEYDFAGGEGTYEAFANSYYVRHLPDEIGVRVTAPTGYAIAEVTARENNDPGAAEIAVRDDGAVFWLDTADAASYFSAPTFVVTLEEIPTASVDVTYFLDVELDGVYASGTDTTVPGAEVYLQDAAGRWWATTSLDGTYAFTGIAPGEATVYVEIPETAESPEVPGLPGLELPEAALAVWDATDLASYRDVEEAETTTISFEGTSIGADGTTTPIVVDGALVGAIPTEVVADTETSDAAEVFVGGAMVLQTAAVVDTTSLEAVPGAEVQFLANRATATGEELAPGSGAFIAADGDGEVAVFGAAEYGIRPTVPAGYRVVEVVAVSLSGDVLDVTEQQATPATARAALFAAGTEYRVAPEQVGGPAGGIVWAVAVAPITVAPPVVPGVDLPPTVGLPAAGPAVLPATGSGQDAWALAFGASLLLAAGIGARLIVRRRSA</sequence>
<evidence type="ECO:0000256" key="6">
    <source>
        <dbReference type="SAM" id="Phobius"/>
    </source>
</evidence>
<evidence type="ECO:0000256" key="1">
    <source>
        <dbReference type="ARBA" id="ARBA00022512"/>
    </source>
</evidence>
<dbReference type="InterPro" id="IPR019931">
    <property type="entry name" value="LPXTG_anchor"/>
</dbReference>
<evidence type="ECO:0000259" key="8">
    <source>
        <dbReference type="PROSITE" id="PS50847"/>
    </source>
</evidence>
<evidence type="ECO:0000256" key="4">
    <source>
        <dbReference type="ARBA" id="ARBA00023088"/>
    </source>
</evidence>
<organism evidence="9 10">
    <name type="scientific">Microbacterium hatanonis</name>
    <dbReference type="NCBI Taxonomy" id="404366"/>
    <lineage>
        <taxon>Bacteria</taxon>
        <taxon>Bacillati</taxon>
        <taxon>Actinomycetota</taxon>
        <taxon>Actinomycetes</taxon>
        <taxon>Micrococcales</taxon>
        <taxon>Microbacteriaceae</taxon>
        <taxon>Microbacterium</taxon>
    </lineage>
</organism>
<dbReference type="NCBIfam" id="TIGR01167">
    <property type="entry name" value="LPXTG_anchor"/>
    <property type="match status" value="1"/>
</dbReference>
<keyword evidence="6" id="KW-1133">Transmembrane helix</keyword>
<keyword evidence="10" id="KW-1185">Reference proteome</keyword>
<keyword evidence="3 7" id="KW-0732">Signal</keyword>
<protein>
    <submittedName>
        <fullName evidence="9">LPXTG cell wall anchor domain-containing protein</fullName>
    </submittedName>
</protein>
<dbReference type="InterPro" id="IPR008969">
    <property type="entry name" value="CarboxyPept-like_regulatory"/>
</dbReference>
<dbReference type="PANTHER" id="PTHR23303">
    <property type="entry name" value="CARBOXYPEPTIDASE REGULATORY REGION-CONTAINING"/>
    <property type="match status" value="1"/>
</dbReference>
<dbReference type="InterPro" id="IPR051417">
    <property type="entry name" value="SDr/BOS_complex"/>
</dbReference>
<keyword evidence="2" id="KW-0964">Secreted</keyword>
<dbReference type="InterPro" id="IPR013783">
    <property type="entry name" value="Ig-like_fold"/>
</dbReference>
<dbReference type="OrthoDB" id="9770043at2"/>
<dbReference type="PANTHER" id="PTHR23303:SF14">
    <property type="entry name" value="BOS COMPLEX SUBUNIT NOMO1-RELATED"/>
    <property type="match status" value="1"/>
</dbReference>
<reference evidence="9 10" key="1">
    <citation type="submission" date="2019-08" db="EMBL/GenBank/DDBJ databases">
        <authorList>
            <person name="Dong K."/>
        </authorList>
    </citation>
    <scope>NUCLEOTIDE SEQUENCE [LARGE SCALE GENOMIC DNA]</scope>
    <source>
        <strain evidence="9 10">JCM14558</strain>
    </source>
</reference>
<feature type="domain" description="Gram-positive cocci surface proteins LPxTG" evidence="8">
    <location>
        <begin position="898"/>
        <end position="933"/>
    </location>
</feature>
<dbReference type="AlphaFoldDB" id="A0A5C8HU25"/>
<evidence type="ECO:0000256" key="2">
    <source>
        <dbReference type="ARBA" id="ARBA00022525"/>
    </source>
</evidence>
<feature type="chain" id="PRO_5038559124" evidence="7">
    <location>
        <begin position="29"/>
        <end position="933"/>
    </location>
</feature>
<evidence type="ECO:0000313" key="10">
    <source>
        <dbReference type="Proteomes" id="UP000321034"/>
    </source>
</evidence>
<feature type="compositionally biased region" description="Acidic residues" evidence="5">
    <location>
        <begin position="60"/>
        <end position="75"/>
    </location>
</feature>
<feature type="signal peptide" evidence="7">
    <location>
        <begin position="1"/>
        <end position="28"/>
    </location>
</feature>
<keyword evidence="6" id="KW-0472">Membrane</keyword>
<dbReference type="SUPFAM" id="SSF49464">
    <property type="entry name" value="Carboxypeptidase regulatory domain-like"/>
    <property type="match status" value="1"/>
</dbReference>